<proteinExistence type="predicted"/>
<feature type="region of interest" description="Disordered" evidence="1">
    <location>
        <begin position="1"/>
        <end position="35"/>
    </location>
</feature>
<evidence type="ECO:0000313" key="2">
    <source>
        <dbReference type="EMBL" id="RKP23886.1"/>
    </source>
</evidence>
<dbReference type="EMBL" id="KZ990607">
    <property type="protein sequence ID" value="RKP23886.1"/>
    <property type="molecule type" value="Genomic_DNA"/>
</dbReference>
<organism evidence="2 3">
    <name type="scientific">Syncephalis pseudoplumigaleata</name>
    <dbReference type="NCBI Taxonomy" id="1712513"/>
    <lineage>
        <taxon>Eukaryota</taxon>
        <taxon>Fungi</taxon>
        <taxon>Fungi incertae sedis</taxon>
        <taxon>Zoopagomycota</taxon>
        <taxon>Zoopagomycotina</taxon>
        <taxon>Zoopagomycetes</taxon>
        <taxon>Zoopagales</taxon>
        <taxon>Piptocephalidaceae</taxon>
        <taxon>Syncephalis</taxon>
    </lineage>
</organism>
<sequence length="227" mass="23924">MVLDAYTSPNETPSPSHDDDGDDGQQGDSAPEDAPLTLTPLAAAAHALAPFDPTTLAVANLDDDYWQFIHSDLMSTDALSAASALPYLLDASSTLAQNAAGAGHAAPFTLDEAHHHHQANAANFSLPVKTEPLSPRTLMASTSMTAINDPMMGALFDQSMLPASSFYTATDIKPSLLLGGGQEDMAWLSNMPHGRSIDATRAGDSDDDSCCFPDHSHRDSGSQSTRR</sequence>
<dbReference type="Proteomes" id="UP000278143">
    <property type="component" value="Unassembled WGS sequence"/>
</dbReference>
<gene>
    <name evidence="2" type="ORF">SYNPS1DRAFT_24035</name>
</gene>
<feature type="region of interest" description="Disordered" evidence="1">
    <location>
        <begin position="196"/>
        <end position="227"/>
    </location>
</feature>
<reference evidence="3" key="1">
    <citation type="journal article" date="2018" name="Nat. Microbiol.">
        <title>Leveraging single-cell genomics to expand the fungal tree of life.</title>
        <authorList>
            <person name="Ahrendt S.R."/>
            <person name="Quandt C.A."/>
            <person name="Ciobanu D."/>
            <person name="Clum A."/>
            <person name="Salamov A."/>
            <person name="Andreopoulos B."/>
            <person name="Cheng J.F."/>
            <person name="Woyke T."/>
            <person name="Pelin A."/>
            <person name="Henrissat B."/>
            <person name="Reynolds N.K."/>
            <person name="Benny G.L."/>
            <person name="Smith M.E."/>
            <person name="James T.Y."/>
            <person name="Grigoriev I.V."/>
        </authorList>
    </citation>
    <scope>NUCLEOTIDE SEQUENCE [LARGE SCALE GENOMIC DNA]</scope>
    <source>
        <strain evidence="3">Benny S71-1</strain>
    </source>
</reference>
<evidence type="ECO:0000313" key="3">
    <source>
        <dbReference type="Proteomes" id="UP000278143"/>
    </source>
</evidence>
<dbReference type="AlphaFoldDB" id="A0A4P9YV51"/>
<feature type="compositionally biased region" description="Low complexity" evidence="1">
    <location>
        <begin position="26"/>
        <end position="35"/>
    </location>
</feature>
<keyword evidence="3" id="KW-1185">Reference proteome</keyword>
<name>A0A4P9YV51_9FUNG</name>
<accession>A0A4P9YV51</accession>
<evidence type="ECO:0000256" key="1">
    <source>
        <dbReference type="SAM" id="MobiDB-lite"/>
    </source>
</evidence>
<protein>
    <submittedName>
        <fullName evidence="2">Uncharacterized protein</fullName>
    </submittedName>
</protein>